<keyword evidence="3" id="KW-1185">Reference proteome</keyword>
<sequence length="233" mass="25907">MAPSHSVSPKLSLTRPAARVRVRSPSLRRKSPTNYFENDQQTVEFLGGGGGEADRLINNEGGNKVMVVVDSSLEAKGALDWALSYAIRDDRDSILLLLHVAKPRKTESSSKKRNARIYELLHSMKNTCQTKKPGVEVQVVQAEGKEKGPVIVEAAKQRKASVLVLGKKKRSVIWRLIRRRWGGKRGGSRGGVVDYCIENASSWCMTVAVRRKSNQLGGYLITTKLHKNFWLLA</sequence>
<accession>A0A9W7GXI4</accession>
<dbReference type="InterPro" id="IPR006016">
    <property type="entry name" value="UspA"/>
</dbReference>
<dbReference type="Pfam" id="PF00582">
    <property type="entry name" value="Usp"/>
    <property type="match status" value="1"/>
</dbReference>
<dbReference type="PANTHER" id="PTHR47000:SF3">
    <property type="entry name" value="ADENINE NUCLEOTIDE ALPHA HYDROLASES-LIKE SUPERFAMILY PROTEIN"/>
    <property type="match status" value="1"/>
</dbReference>
<dbReference type="EMBL" id="BSYR01000004">
    <property type="protein sequence ID" value="GMI67372.1"/>
    <property type="molecule type" value="Genomic_DNA"/>
</dbReference>
<reference evidence="2" key="1">
    <citation type="submission" date="2023-05" db="EMBL/GenBank/DDBJ databases">
        <title>Genome and transcriptome analyses reveal genes involved in the formation of fine ridges on petal epidermal cells in Hibiscus trionum.</title>
        <authorList>
            <person name="Koshimizu S."/>
            <person name="Masuda S."/>
            <person name="Ishii T."/>
            <person name="Shirasu K."/>
            <person name="Hoshino A."/>
            <person name="Arita M."/>
        </authorList>
    </citation>
    <scope>NUCLEOTIDE SEQUENCE</scope>
    <source>
        <strain evidence="2">Hamamatsu line</strain>
    </source>
</reference>
<dbReference type="InterPro" id="IPR014729">
    <property type="entry name" value="Rossmann-like_a/b/a_fold"/>
</dbReference>
<dbReference type="CDD" id="cd00293">
    <property type="entry name" value="USP-like"/>
    <property type="match status" value="1"/>
</dbReference>
<dbReference type="Proteomes" id="UP001165190">
    <property type="component" value="Unassembled WGS sequence"/>
</dbReference>
<dbReference type="PANTHER" id="PTHR47000">
    <property type="entry name" value="ADENINE NUCLEOTIDE ALPHA HYDROLASES-LIKE SUPERFAMILY PROTEIN"/>
    <property type="match status" value="1"/>
</dbReference>
<dbReference type="OrthoDB" id="1667873at2759"/>
<evidence type="ECO:0000313" key="3">
    <source>
        <dbReference type="Proteomes" id="UP001165190"/>
    </source>
</evidence>
<dbReference type="Gene3D" id="3.40.50.620">
    <property type="entry name" value="HUPs"/>
    <property type="match status" value="1"/>
</dbReference>
<dbReference type="SUPFAM" id="SSF52402">
    <property type="entry name" value="Adenine nucleotide alpha hydrolases-like"/>
    <property type="match status" value="1"/>
</dbReference>
<name>A0A9W7GXI4_HIBTR</name>
<comment type="caution">
    <text evidence="2">The sequence shown here is derived from an EMBL/GenBank/DDBJ whole genome shotgun (WGS) entry which is preliminary data.</text>
</comment>
<organism evidence="2 3">
    <name type="scientific">Hibiscus trionum</name>
    <name type="common">Flower of an hour</name>
    <dbReference type="NCBI Taxonomy" id="183268"/>
    <lineage>
        <taxon>Eukaryota</taxon>
        <taxon>Viridiplantae</taxon>
        <taxon>Streptophyta</taxon>
        <taxon>Embryophyta</taxon>
        <taxon>Tracheophyta</taxon>
        <taxon>Spermatophyta</taxon>
        <taxon>Magnoliopsida</taxon>
        <taxon>eudicotyledons</taxon>
        <taxon>Gunneridae</taxon>
        <taxon>Pentapetalae</taxon>
        <taxon>rosids</taxon>
        <taxon>malvids</taxon>
        <taxon>Malvales</taxon>
        <taxon>Malvaceae</taxon>
        <taxon>Malvoideae</taxon>
        <taxon>Hibiscus</taxon>
    </lineage>
</organism>
<feature type="domain" description="UspA" evidence="1">
    <location>
        <begin position="64"/>
        <end position="201"/>
    </location>
</feature>
<dbReference type="AlphaFoldDB" id="A0A9W7GXI4"/>
<protein>
    <recommendedName>
        <fullName evidence="1">UspA domain-containing protein</fullName>
    </recommendedName>
</protein>
<evidence type="ECO:0000313" key="2">
    <source>
        <dbReference type="EMBL" id="GMI67372.1"/>
    </source>
</evidence>
<gene>
    <name evidence="2" type="ORF">HRI_000406500</name>
</gene>
<evidence type="ECO:0000259" key="1">
    <source>
        <dbReference type="Pfam" id="PF00582"/>
    </source>
</evidence>
<proteinExistence type="predicted"/>